<evidence type="ECO:0000313" key="2">
    <source>
        <dbReference type="Proteomes" id="UP001209878"/>
    </source>
</evidence>
<evidence type="ECO:0000313" key="1">
    <source>
        <dbReference type="EMBL" id="KAK2144277.1"/>
    </source>
</evidence>
<comment type="caution">
    <text evidence="1">The sequence shown here is derived from an EMBL/GenBank/DDBJ whole genome shotgun (WGS) entry which is preliminary data.</text>
</comment>
<gene>
    <name evidence="1" type="ORF">NP493_4154g00004</name>
</gene>
<keyword evidence="2" id="KW-1185">Reference proteome</keyword>
<organism evidence="1 2">
    <name type="scientific">Ridgeia piscesae</name>
    <name type="common">Tubeworm</name>
    <dbReference type="NCBI Taxonomy" id="27915"/>
    <lineage>
        <taxon>Eukaryota</taxon>
        <taxon>Metazoa</taxon>
        <taxon>Spiralia</taxon>
        <taxon>Lophotrochozoa</taxon>
        <taxon>Annelida</taxon>
        <taxon>Polychaeta</taxon>
        <taxon>Sedentaria</taxon>
        <taxon>Canalipalpata</taxon>
        <taxon>Sabellida</taxon>
        <taxon>Siboglinidae</taxon>
        <taxon>Ridgeia</taxon>
    </lineage>
</organism>
<reference evidence="1" key="1">
    <citation type="journal article" date="2023" name="Mol. Biol. Evol.">
        <title>Third-Generation Sequencing Reveals the Adaptive Role of the Epigenome in Three Deep-Sea Polychaetes.</title>
        <authorList>
            <person name="Perez M."/>
            <person name="Aroh O."/>
            <person name="Sun Y."/>
            <person name="Lan Y."/>
            <person name="Juniper S.K."/>
            <person name="Young C.R."/>
            <person name="Angers B."/>
            <person name="Qian P.Y."/>
        </authorList>
    </citation>
    <scope>NUCLEOTIDE SEQUENCE</scope>
    <source>
        <strain evidence="1">R07B-5</strain>
    </source>
</reference>
<proteinExistence type="predicted"/>
<sequence length="220" mass="25111">MFDHQSSRGLFVSRIGVDSNSIDYLSVVIRSGIAVESHDSRIHLNDLNVTCVRSHAGYGVYVESKLSTFVYLRNEHIAPFTSFRKAHVARSKPLFLNVNDRSLSNNADHYVIVSTSEGYKIAAEVVRGSFSACSTEKFYFYDGLHNESAAVGLTYGLDGQLFRSTGSTVEIRLRRLHYHYDCLNVVVYIYAYKGNVCYYFWNDTRAQLEKYVYDFLRDDG</sequence>
<protein>
    <submittedName>
        <fullName evidence="1">Uncharacterized protein</fullName>
    </submittedName>
</protein>
<accession>A0AAD9MSL6</accession>
<name>A0AAD9MSL6_RIDPI</name>
<dbReference type="AlphaFoldDB" id="A0AAD9MSL6"/>
<dbReference type="Proteomes" id="UP001209878">
    <property type="component" value="Unassembled WGS sequence"/>
</dbReference>
<dbReference type="EMBL" id="JAODUO010004255">
    <property type="protein sequence ID" value="KAK2144277.1"/>
    <property type="molecule type" value="Genomic_DNA"/>
</dbReference>